<evidence type="ECO:0000313" key="13">
    <source>
        <dbReference type="Proteomes" id="UP001333818"/>
    </source>
</evidence>
<protein>
    <recommendedName>
        <fullName evidence="1">non-specific serine/threonine protein kinase</fullName>
        <ecNumber evidence="1">2.7.11.1</ecNumber>
    </recommendedName>
</protein>
<feature type="transmembrane region" description="Helical" evidence="10">
    <location>
        <begin position="336"/>
        <end position="356"/>
    </location>
</feature>
<keyword evidence="10" id="KW-0812">Transmembrane</keyword>
<dbReference type="AlphaFoldDB" id="A0AAW9Q5U3"/>
<dbReference type="EMBL" id="JAZBJZ010000095">
    <property type="protein sequence ID" value="MEE3718810.1"/>
    <property type="molecule type" value="Genomic_DNA"/>
</dbReference>
<dbReference type="PROSITE" id="PS00107">
    <property type="entry name" value="PROTEIN_KINASE_ATP"/>
    <property type="match status" value="1"/>
</dbReference>
<dbReference type="InterPro" id="IPR017441">
    <property type="entry name" value="Protein_kinase_ATP_BS"/>
</dbReference>
<dbReference type="GO" id="GO:0004674">
    <property type="term" value="F:protein serine/threonine kinase activity"/>
    <property type="evidence" value="ECO:0007669"/>
    <property type="project" value="UniProtKB-KW"/>
</dbReference>
<evidence type="ECO:0000256" key="7">
    <source>
        <dbReference type="ARBA" id="ARBA00047899"/>
    </source>
</evidence>
<dbReference type="PROSITE" id="PS00108">
    <property type="entry name" value="PROTEIN_KINASE_ST"/>
    <property type="match status" value="1"/>
</dbReference>
<keyword evidence="5 12" id="KW-0418">Kinase</keyword>
<evidence type="ECO:0000256" key="6">
    <source>
        <dbReference type="ARBA" id="ARBA00022840"/>
    </source>
</evidence>
<dbReference type="Pfam" id="PF00069">
    <property type="entry name" value="Pkinase"/>
    <property type="match status" value="1"/>
</dbReference>
<proteinExistence type="predicted"/>
<evidence type="ECO:0000256" key="8">
    <source>
        <dbReference type="ARBA" id="ARBA00048679"/>
    </source>
</evidence>
<dbReference type="PANTHER" id="PTHR24363">
    <property type="entry name" value="SERINE/THREONINE PROTEIN KINASE"/>
    <property type="match status" value="1"/>
</dbReference>
<keyword evidence="13" id="KW-1185">Reference proteome</keyword>
<keyword evidence="6 9" id="KW-0067">ATP-binding</keyword>
<dbReference type="SUPFAM" id="SSF56112">
    <property type="entry name" value="Protein kinase-like (PK-like)"/>
    <property type="match status" value="1"/>
</dbReference>
<evidence type="ECO:0000256" key="2">
    <source>
        <dbReference type="ARBA" id="ARBA00022527"/>
    </source>
</evidence>
<evidence type="ECO:0000256" key="1">
    <source>
        <dbReference type="ARBA" id="ARBA00012513"/>
    </source>
</evidence>
<keyword evidence="4 9" id="KW-0547">Nucleotide-binding</keyword>
<dbReference type="InterPro" id="IPR011009">
    <property type="entry name" value="Kinase-like_dom_sf"/>
</dbReference>
<dbReference type="Gene3D" id="3.30.200.20">
    <property type="entry name" value="Phosphorylase Kinase, domain 1"/>
    <property type="match status" value="1"/>
</dbReference>
<evidence type="ECO:0000256" key="5">
    <source>
        <dbReference type="ARBA" id="ARBA00022777"/>
    </source>
</evidence>
<keyword evidence="10" id="KW-0472">Membrane</keyword>
<organism evidence="12 13">
    <name type="scientific">Tumidithrix elongata BACA0141</name>
    <dbReference type="NCBI Taxonomy" id="2716417"/>
    <lineage>
        <taxon>Bacteria</taxon>
        <taxon>Bacillati</taxon>
        <taxon>Cyanobacteriota</taxon>
        <taxon>Cyanophyceae</taxon>
        <taxon>Pseudanabaenales</taxon>
        <taxon>Pseudanabaenaceae</taxon>
        <taxon>Tumidithrix</taxon>
        <taxon>Tumidithrix elongata</taxon>
    </lineage>
</organism>
<dbReference type="EC" id="2.7.11.1" evidence="1"/>
<keyword evidence="10" id="KW-1133">Transmembrane helix</keyword>
<evidence type="ECO:0000256" key="9">
    <source>
        <dbReference type="PROSITE-ProRule" id="PRU10141"/>
    </source>
</evidence>
<dbReference type="PANTHER" id="PTHR24363:SF0">
    <property type="entry name" value="SERINE_THREONINE KINASE LIKE DOMAIN CONTAINING 1"/>
    <property type="match status" value="1"/>
</dbReference>
<comment type="catalytic activity">
    <reaction evidence="8">
        <text>L-seryl-[protein] + ATP = O-phospho-L-seryl-[protein] + ADP + H(+)</text>
        <dbReference type="Rhea" id="RHEA:17989"/>
        <dbReference type="Rhea" id="RHEA-COMP:9863"/>
        <dbReference type="Rhea" id="RHEA-COMP:11604"/>
        <dbReference type="ChEBI" id="CHEBI:15378"/>
        <dbReference type="ChEBI" id="CHEBI:29999"/>
        <dbReference type="ChEBI" id="CHEBI:30616"/>
        <dbReference type="ChEBI" id="CHEBI:83421"/>
        <dbReference type="ChEBI" id="CHEBI:456216"/>
        <dbReference type="EC" id="2.7.11.1"/>
    </reaction>
</comment>
<dbReference type="CDD" id="cd14014">
    <property type="entry name" value="STKc_PknB_like"/>
    <property type="match status" value="1"/>
</dbReference>
<dbReference type="GO" id="GO:0005524">
    <property type="term" value="F:ATP binding"/>
    <property type="evidence" value="ECO:0007669"/>
    <property type="project" value="UniProtKB-UniRule"/>
</dbReference>
<sequence length="597" mass="66169">MMSTLLDNRYRVLQVLGGGGFGETFLAEDTKMPSNRRCVIKQLKPIADDPKMYKLLQDRFQREAAILEDLGELHLYIPKLYASFTENGKFYLVQEWIDGQTLTAKLKSEGELDEATVKTILASILQILDYVHGKGIIHRDIKPDNIILRASDRHPVLIDFGAVKETVSTGINPKQVVSSIIIGTPGFMASEQAAGRPFFASDIYSLGLTAIYMLTGKLPQELGTDTHTGEVCWHEYASQVSLGLKATIDRAIQFHPRDRFTSAKEMLSALQSDDRTAMMAASTLPTVAIAAQGNRIPSQLPNSEAQKQFRGTLAAENGATLVPSLGRRRSSKRSGIATILVILSIGGLGALGVFIAKNVKFGQNNVTSTANPTQSVPSNPQPDSFFFLADSAFQEKPRAESQVKSLRDKGYNQADSFLLTDYPNLGDKKSFQVYIERFDNIDRCIVQLKIYGQKNPDAYCAFASKDANASIQRVTAADVIPKPKPTAVASISPEQGVRDYYGLINERKYDLAWKRLSPQFQVNTAKGNDSFLDWWKQIDKVSIDKVRVVKQTSNSAIVDADLAYYKKSGGVFPETLRITMTWDETSSTWIFTETKSR</sequence>
<comment type="catalytic activity">
    <reaction evidence="7">
        <text>L-threonyl-[protein] + ATP = O-phospho-L-threonyl-[protein] + ADP + H(+)</text>
        <dbReference type="Rhea" id="RHEA:46608"/>
        <dbReference type="Rhea" id="RHEA-COMP:11060"/>
        <dbReference type="Rhea" id="RHEA-COMP:11605"/>
        <dbReference type="ChEBI" id="CHEBI:15378"/>
        <dbReference type="ChEBI" id="CHEBI:30013"/>
        <dbReference type="ChEBI" id="CHEBI:30616"/>
        <dbReference type="ChEBI" id="CHEBI:61977"/>
        <dbReference type="ChEBI" id="CHEBI:456216"/>
        <dbReference type="EC" id="2.7.11.1"/>
    </reaction>
</comment>
<gene>
    <name evidence="12" type="ORF">V2H45_18870</name>
</gene>
<evidence type="ECO:0000256" key="3">
    <source>
        <dbReference type="ARBA" id="ARBA00022679"/>
    </source>
</evidence>
<feature type="binding site" evidence="9">
    <location>
        <position position="41"/>
    </location>
    <ligand>
        <name>ATP</name>
        <dbReference type="ChEBI" id="CHEBI:30616"/>
    </ligand>
</feature>
<accession>A0AAW9Q5U3</accession>
<evidence type="ECO:0000259" key="11">
    <source>
        <dbReference type="PROSITE" id="PS50011"/>
    </source>
</evidence>
<evidence type="ECO:0000256" key="4">
    <source>
        <dbReference type="ARBA" id="ARBA00022741"/>
    </source>
</evidence>
<dbReference type="Gene3D" id="1.10.510.10">
    <property type="entry name" value="Transferase(Phosphotransferase) domain 1"/>
    <property type="match status" value="1"/>
</dbReference>
<dbReference type="Proteomes" id="UP001333818">
    <property type="component" value="Unassembled WGS sequence"/>
</dbReference>
<comment type="caution">
    <text evidence="12">The sequence shown here is derived from an EMBL/GenBank/DDBJ whole genome shotgun (WGS) entry which is preliminary data.</text>
</comment>
<name>A0AAW9Q5U3_9CYAN</name>
<dbReference type="SMART" id="SM00220">
    <property type="entry name" value="S_TKc"/>
    <property type="match status" value="1"/>
</dbReference>
<dbReference type="PROSITE" id="PS50011">
    <property type="entry name" value="PROTEIN_KINASE_DOM"/>
    <property type="match status" value="1"/>
</dbReference>
<keyword evidence="3 12" id="KW-0808">Transferase</keyword>
<dbReference type="InterPro" id="IPR008271">
    <property type="entry name" value="Ser/Thr_kinase_AS"/>
</dbReference>
<reference evidence="12" key="1">
    <citation type="submission" date="2024-01" db="EMBL/GenBank/DDBJ databases">
        <title>Bank of Algae and Cyanobacteria of the Azores (BACA) strain genomes.</title>
        <authorList>
            <person name="Luz R."/>
            <person name="Cordeiro R."/>
            <person name="Fonseca A."/>
            <person name="Goncalves V."/>
        </authorList>
    </citation>
    <scope>NUCLEOTIDE SEQUENCE</scope>
    <source>
        <strain evidence="12">BACA0141</strain>
    </source>
</reference>
<dbReference type="InterPro" id="IPR000719">
    <property type="entry name" value="Prot_kinase_dom"/>
</dbReference>
<keyword evidence="2" id="KW-0723">Serine/threonine-protein kinase</keyword>
<feature type="domain" description="Protein kinase" evidence="11">
    <location>
        <begin position="10"/>
        <end position="271"/>
    </location>
</feature>
<evidence type="ECO:0000313" key="12">
    <source>
        <dbReference type="EMBL" id="MEE3718810.1"/>
    </source>
</evidence>
<evidence type="ECO:0000256" key="10">
    <source>
        <dbReference type="SAM" id="Phobius"/>
    </source>
</evidence>